<dbReference type="Pfam" id="PF13673">
    <property type="entry name" value="Acetyltransf_10"/>
    <property type="match status" value="1"/>
</dbReference>
<name>A0ABM6CU19_9BORD</name>
<evidence type="ECO:0000256" key="1">
    <source>
        <dbReference type="ARBA" id="ARBA00022679"/>
    </source>
</evidence>
<evidence type="ECO:0000313" key="4">
    <source>
        <dbReference type="EMBL" id="ANN67589.1"/>
    </source>
</evidence>
<dbReference type="InterPro" id="IPR050832">
    <property type="entry name" value="Bact_Acetyltransf"/>
</dbReference>
<dbReference type="PROSITE" id="PS51186">
    <property type="entry name" value="GNAT"/>
    <property type="match status" value="1"/>
</dbReference>
<dbReference type="Gene3D" id="3.40.630.30">
    <property type="match status" value="1"/>
</dbReference>
<keyword evidence="2" id="KW-0012">Acyltransferase</keyword>
<dbReference type="InterPro" id="IPR016181">
    <property type="entry name" value="Acyl_CoA_acyltransferase"/>
</dbReference>
<dbReference type="EMBL" id="CP016170">
    <property type="protein sequence ID" value="ANN67589.1"/>
    <property type="molecule type" value="Genomic_DNA"/>
</dbReference>
<keyword evidence="5" id="KW-1185">Reference proteome</keyword>
<feature type="domain" description="N-acetyltransferase" evidence="3">
    <location>
        <begin position="1"/>
        <end position="164"/>
    </location>
</feature>
<evidence type="ECO:0000313" key="5">
    <source>
        <dbReference type="Proteomes" id="UP000091897"/>
    </source>
</evidence>
<dbReference type="InterPro" id="IPR000182">
    <property type="entry name" value="GNAT_dom"/>
</dbReference>
<sequence length="183" mass="19949">MRLTISTANEVDSLVELVNDAYRSAASGGWTTEAGLIEGPRIDRSALAKMIQEGRTTILVTRDPDSHRIQGCVAVRPMDDEEWYLSMLAVSPAFQADGIGKSIMAGAEAFVGERGAASVKISVIDVRDSLIAWYERRGYERTGEIERFPYDDPSVGVPLRDDLTLITLRKVLRSPLSSATSSG</sequence>
<evidence type="ECO:0000256" key="2">
    <source>
        <dbReference type="ARBA" id="ARBA00023315"/>
    </source>
</evidence>
<keyword evidence="1" id="KW-0808">Transferase</keyword>
<evidence type="ECO:0000259" key="3">
    <source>
        <dbReference type="PROSITE" id="PS51186"/>
    </source>
</evidence>
<accession>A0ABM6CU19</accession>
<dbReference type="PANTHER" id="PTHR43877">
    <property type="entry name" value="AMINOALKYLPHOSPHONATE N-ACETYLTRANSFERASE-RELATED-RELATED"/>
    <property type="match status" value="1"/>
</dbReference>
<proteinExistence type="predicted"/>
<dbReference type="PANTHER" id="PTHR43877:SF2">
    <property type="entry name" value="AMINOALKYLPHOSPHONATE N-ACETYLTRANSFERASE-RELATED"/>
    <property type="match status" value="1"/>
</dbReference>
<dbReference type="Proteomes" id="UP000091897">
    <property type="component" value="Chromosome"/>
</dbReference>
<dbReference type="CDD" id="cd04301">
    <property type="entry name" value="NAT_SF"/>
    <property type="match status" value="1"/>
</dbReference>
<organism evidence="4 5">
    <name type="scientific">Bordetella bronchialis</name>
    <dbReference type="NCBI Taxonomy" id="463025"/>
    <lineage>
        <taxon>Bacteria</taxon>
        <taxon>Pseudomonadati</taxon>
        <taxon>Pseudomonadota</taxon>
        <taxon>Betaproteobacteria</taxon>
        <taxon>Burkholderiales</taxon>
        <taxon>Alcaligenaceae</taxon>
        <taxon>Bordetella</taxon>
    </lineage>
</organism>
<dbReference type="RefSeq" id="WP_066351666.1">
    <property type="nucleotide sequence ID" value="NZ_CBCSFJ010000001.1"/>
</dbReference>
<dbReference type="SUPFAM" id="SSF55729">
    <property type="entry name" value="Acyl-CoA N-acyltransferases (Nat)"/>
    <property type="match status" value="1"/>
</dbReference>
<protein>
    <recommendedName>
        <fullName evidence="3">N-acetyltransferase domain-containing protein</fullName>
    </recommendedName>
</protein>
<gene>
    <name evidence="4" type="ORF">BAU06_15910</name>
</gene>
<reference evidence="4 5" key="1">
    <citation type="submission" date="2016-06" db="EMBL/GenBank/DDBJ databases">
        <title>Complete genome sequences of Bordetella bronchialis and Bordetella flabilis.</title>
        <authorList>
            <person name="LiPuma J.J."/>
            <person name="Spilker T."/>
        </authorList>
    </citation>
    <scope>NUCLEOTIDE SEQUENCE [LARGE SCALE GENOMIC DNA]</scope>
    <source>
        <strain evidence="4 5">AU3182</strain>
    </source>
</reference>